<organism evidence="3 4">
    <name type="scientific">Phanerochaete sordida</name>
    <dbReference type="NCBI Taxonomy" id="48140"/>
    <lineage>
        <taxon>Eukaryota</taxon>
        <taxon>Fungi</taxon>
        <taxon>Dikarya</taxon>
        <taxon>Basidiomycota</taxon>
        <taxon>Agaricomycotina</taxon>
        <taxon>Agaricomycetes</taxon>
        <taxon>Polyporales</taxon>
        <taxon>Phanerochaetaceae</taxon>
        <taxon>Phanerochaete</taxon>
    </lineage>
</organism>
<feature type="region of interest" description="Disordered" evidence="2">
    <location>
        <begin position="382"/>
        <end position="536"/>
    </location>
</feature>
<accession>A0A9P3GJV4</accession>
<feature type="compositionally biased region" description="Basic and acidic residues" evidence="2">
    <location>
        <begin position="36"/>
        <end position="46"/>
    </location>
</feature>
<evidence type="ECO:0000256" key="2">
    <source>
        <dbReference type="SAM" id="MobiDB-lite"/>
    </source>
</evidence>
<keyword evidence="1" id="KW-0175">Coiled coil</keyword>
<keyword evidence="4" id="KW-1185">Reference proteome</keyword>
<feature type="compositionally biased region" description="Basic residues" evidence="2">
    <location>
        <begin position="25"/>
        <end position="34"/>
    </location>
</feature>
<evidence type="ECO:0008006" key="5">
    <source>
        <dbReference type="Google" id="ProtNLM"/>
    </source>
</evidence>
<proteinExistence type="predicted"/>
<feature type="region of interest" description="Disordered" evidence="2">
    <location>
        <begin position="1"/>
        <end position="94"/>
    </location>
</feature>
<evidence type="ECO:0000313" key="4">
    <source>
        <dbReference type="Proteomes" id="UP000703269"/>
    </source>
</evidence>
<feature type="coiled-coil region" evidence="1">
    <location>
        <begin position="140"/>
        <end position="178"/>
    </location>
</feature>
<dbReference type="AlphaFoldDB" id="A0A9P3GJV4"/>
<reference evidence="3 4" key="1">
    <citation type="submission" date="2021-08" db="EMBL/GenBank/DDBJ databases">
        <title>Draft Genome Sequence of Phanerochaete sordida strain YK-624.</title>
        <authorList>
            <person name="Mori T."/>
            <person name="Dohra H."/>
            <person name="Suzuki T."/>
            <person name="Kawagishi H."/>
            <person name="Hirai H."/>
        </authorList>
    </citation>
    <scope>NUCLEOTIDE SEQUENCE [LARGE SCALE GENOMIC DNA]</scope>
    <source>
        <strain evidence="3 4">YK-624</strain>
    </source>
</reference>
<feature type="compositionally biased region" description="Basic and acidic residues" evidence="2">
    <location>
        <begin position="472"/>
        <end position="517"/>
    </location>
</feature>
<dbReference type="Proteomes" id="UP000703269">
    <property type="component" value="Unassembled WGS sequence"/>
</dbReference>
<gene>
    <name evidence="3" type="ORF">PsYK624_110810</name>
</gene>
<evidence type="ECO:0000313" key="3">
    <source>
        <dbReference type="EMBL" id="GJE94905.1"/>
    </source>
</evidence>
<sequence>MSASPATPSIRIVPGAPPPPPASKSKSKKKKSGAKKSSDQGEDHVVVPDAHTAAFIDHAPSESDVKEGSIAPSLVARQESLPPVSPGGADESKASPIVDMLNKRMKATNKKIIRIQSYSTTPAEKLNEDQKRTLKTLPVLEGIYKELEEVKKVIEVHEAEVSREQSRSREEAAKLEDQRIQDAIASAANTHSRRTADLLSFITLHSALATGNPAAVALNLLESETAAVFSAIEALLGNDLERKSDIINGFLTGEGSYQDVPYSRFSDITYAFLNPRVPTPPVEPEFLASETPIEAAAADVAVGGLPSTIAPTASFQFVQEDELADEEEALEEALAEAIGEEAPADVELTETITEVTVNGHTVIEDTVTVTTTTEVPAEASAGLNWAESEDDGGLPSLASLHDRFGSSATGTPAAAPEPLPSDTPAHNGNAPAPNTRASEDDGFQAASRGGRGRGRGGYRGGDRGGYRGGFRGGERGGRGEHRGEHRGGRGFRGGDRGGYRGRGSGDWRGGEGGEYRGRGRGRGRGGSEPRGGAVPA</sequence>
<dbReference type="OrthoDB" id="2409325at2759"/>
<name>A0A9P3GJV4_9APHY</name>
<protein>
    <recommendedName>
        <fullName evidence="5">Caprin-1 dimerization domain-containing protein</fullName>
    </recommendedName>
</protein>
<evidence type="ECO:0000256" key="1">
    <source>
        <dbReference type="SAM" id="Coils"/>
    </source>
</evidence>
<dbReference type="EMBL" id="BPQB01000044">
    <property type="protein sequence ID" value="GJE94905.1"/>
    <property type="molecule type" value="Genomic_DNA"/>
</dbReference>
<comment type="caution">
    <text evidence="3">The sequence shown here is derived from an EMBL/GenBank/DDBJ whole genome shotgun (WGS) entry which is preliminary data.</text>
</comment>